<dbReference type="Proteomes" id="UP000291572">
    <property type="component" value="Unassembled WGS sequence"/>
</dbReference>
<dbReference type="CDD" id="cd03327">
    <property type="entry name" value="MR_like_2"/>
    <property type="match status" value="1"/>
</dbReference>
<proteinExistence type="inferred from homology"/>
<evidence type="ECO:0000259" key="9">
    <source>
        <dbReference type="SMART" id="SM00922"/>
    </source>
</evidence>
<evidence type="ECO:0000256" key="4">
    <source>
        <dbReference type="ARBA" id="ARBA00061339"/>
    </source>
</evidence>
<keyword evidence="8" id="KW-1133">Transmembrane helix</keyword>
<dbReference type="SMART" id="SM00922">
    <property type="entry name" value="MR_MLE"/>
    <property type="match status" value="1"/>
</dbReference>
<keyword evidence="2" id="KW-0479">Metal-binding</keyword>
<feature type="transmembrane region" description="Helical" evidence="8">
    <location>
        <begin position="111"/>
        <end position="128"/>
    </location>
</feature>
<keyword evidence="3" id="KW-0460">Magnesium</keyword>
<dbReference type="InterPro" id="IPR036849">
    <property type="entry name" value="Enolase-like_C_sf"/>
</dbReference>
<dbReference type="InterPro" id="IPR029017">
    <property type="entry name" value="Enolase-like_N"/>
</dbReference>
<dbReference type="SFLD" id="SFLDS00001">
    <property type="entry name" value="Enolase"/>
    <property type="match status" value="1"/>
</dbReference>
<evidence type="ECO:0000256" key="5">
    <source>
        <dbReference type="ARBA" id="ARBA00063011"/>
    </source>
</evidence>
<dbReference type="FunFam" id="3.20.20.120:FF:000005">
    <property type="entry name" value="Putative L-rhamnonate dehydratase"/>
    <property type="match status" value="1"/>
</dbReference>
<comment type="cofactor">
    <cofactor evidence="1">
        <name>Mg(2+)</name>
        <dbReference type="ChEBI" id="CHEBI:18420"/>
    </cofactor>
</comment>
<protein>
    <recommendedName>
        <fullName evidence="7">L-rhamnonate dehydratase</fullName>
        <ecNumber evidence="6">4.2.1.90</ecNumber>
    </recommendedName>
</protein>
<dbReference type="InterPro" id="IPR029065">
    <property type="entry name" value="Enolase_C-like"/>
</dbReference>
<dbReference type="AlphaFoldDB" id="A0A8G2DXX6"/>
<feature type="domain" description="Mandelate racemase/muconate lactonizing enzyme C-terminal" evidence="9">
    <location>
        <begin position="160"/>
        <end position="263"/>
    </location>
</feature>
<dbReference type="EC" id="4.2.1.90" evidence="6"/>
<dbReference type="Gene3D" id="3.20.20.120">
    <property type="entry name" value="Enolase-like C-terminal domain"/>
    <property type="match status" value="1"/>
</dbReference>
<dbReference type="GO" id="GO:0050032">
    <property type="term" value="F:L-rhamnonate dehydratase activity"/>
    <property type="evidence" value="ECO:0007669"/>
    <property type="project" value="UniProtKB-EC"/>
</dbReference>
<comment type="subunit">
    <text evidence="5">Homooctamer; tetramer of dimers.</text>
</comment>
<evidence type="ECO:0000313" key="11">
    <source>
        <dbReference type="Proteomes" id="UP000291572"/>
    </source>
</evidence>
<comment type="caution">
    <text evidence="10">The sequence shown here is derived from an EMBL/GenBank/DDBJ whole genome shotgun (WGS) entry which is preliminary data.</text>
</comment>
<keyword evidence="8" id="KW-0472">Membrane</keyword>
<organism evidence="10 11">
    <name type="scientific">Sphingobium cupriresistens</name>
    <dbReference type="NCBI Taxonomy" id="1132417"/>
    <lineage>
        <taxon>Bacteria</taxon>
        <taxon>Pseudomonadati</taxon>
        <taxon>Pseudomonadota</taxon>
        <taxon>Alphaproteobacteria</taxon>
        <taxon>Sphingomonadales</taxon>
        <taxon>Sphingomonadaceae</taxon>
        <taxon>Sphingobium</taxon>
    </lineage>
</organism>
<dbReference type="RefSeq" id="WP_129925797.1">
    <property type="nucleotide sequence ID" value="NZ_SEOO01000004.1"/>
</dbReference>
<dbReference type="SFLD" id="SFLDF00554">
    <property type="entry name" value="L-lyxonate_dehydratase"/>
    <property type="match status" value="1"/>
</dbReference>
<dbReference type="SUPFAM" id="SSF51604">
    <property type="entry name" value="Enolase C-terminal domain-like"/>
    <property type="match status" value="1"/>
</dbReference>
<dbReference type="EMBL" id="SEOO01000004">
    <property type="protein sequence ID" value="RYM13845.1"/>
    <property type="molecule type" value="Genomic_DNA"/>
</dbReference>
<accession>A0A8G2DXX6</accession>
<evidence type="ECO:0000313" key="10">
    <source>
        <dbReference type="EMBL" id="RYM13845.1"/>
    </source>
</evidence>
<evidence type="ECO:0000256" key="8">
    <source>
        <dbReference type="SAM" id="Phobius"/>
    </source>
</evidence>
<dbReference type="InterPro" id="IPR023444">
    <property type="entry name" value="L-Rhamnon_dehydrat"/>
</dbReference>
<gene>
    <name evidence="10" type="ORF">EWH12_04035</name>
</gene>
<dbReference type="PANTHER" id="PTHR13794:SF58">
    <property type="entry name" value="MITOCHONDRIAL ENOLASE SUPERFAMILY MEMBER 1"/>
    <property type="match status" value="1"/>
</dbReference>
<dbReference type="SFLD" id="SFLDG00179">
    <property type="entry name" value="mandelate_racemase"/>
    <property type="match status" value="1"/>
</dbReference>
<dbReference type="InterPro" id="IPR046945">
    <property type="entry name" value="RHMD-like"/>
</dbReference>
<evidence type="ECO:0000256" key="7">
    <source>
        <dbReference type="ARBA" id="ARBA00074351"/>
    </source>
</evidence>
<name>A0A8G2DXX6_9SPHN</name>
<dbReference type="Pfam" id="PF02746">
    <property type="entry name" value="MR_MLE_N"/>
    <property type="match status" value="1"/>
</dbReference>
<dbReference type="OrthoDB" id="9802699at2"/>
<dbReference type="InterPro" id="IPR013341">
    <property type="entry name" value="Mandelate_racemase_N_dom"/>
</dbReference>
<evidence type="ECO:0000256" key="6">
    <source>
        <dbReference type="ARBA" id="ARBA00067087"/>
    </source>
</evidence>
<dbReference type="GO" id="GO:0000287">
    <property type="term" value="F:magnesium ion binding"/>
    <property type="evidence" value="ECO:0007669"/>
    <property type="project" value="TreeGrafter"/>
</dbReference>
<reference evidence="10 11" key="1">
    <citation type="submission" date="2019-02" db="EMBL/GenBank/DDBJ databases">
        <authorList>
            <person name="Feng G."/>
        </authorList>
    </citation>
    <scope>NUCLEOTIDE SEQUENCE [LARGE SCALE GENOMIC DNA]</scope>
    <source>
        <strain evidence="10 11">CCTCC AB 2011146</strain>
    </source>
</reference>
<dbReference type="SUPFAM" id="SSF54826">
    <property type="entry name" value="Enolase N-terminal domain-like"/>
    <property type="match status" value="1"/>
</dbReference>
<dbReference type="Gene3D" id="3.30.390.10">
    <property type="entry name" value="Enolase-like, N-terminal domain"/>
    <property type="match status" value="1"/>
</dbReference>
<dbReference type="InterPro" id="IPR034619">
    <property type="entry name" value="L-lyxonate_dehydratase"/>
</dbReference>
<comment type="similarity">
    <text evidence="4">Belongs to the mandelate racemase/muconate lactonizing enzyme family. RhamD subfamily.</text>
</comment>
<sequence>MKITEIRTRVVQWEGETVPLPPHFCTNPMDLVSPMLSPETMGTFTFHGWLILEIFTDAGLVGIGNAALAPLVTKQMIDQYLSPLLIGQNPWDSEFLWQHMYRKTMAFGRKGVALVAISALDIAIWDLMGKAAKQPVFRLLGGRTKAKIPVYASRLYSIPLNELAQEAAAYKAQGYKAMKLRFGWGPIDGAAGMARNVELIRTVRETVGDDIDIMADAYMGWSLDYAKRMMRLIEPFNLRWLEEAIIPDDINGYHELRRFGTTPIAAGEHEFTSYGFRQMIEAKALDYFQFDTNRVGGITAARKIQALAEAYSIPVVPHAGQMHNYHVVMASLNSPIAEYFPMVDVEVGNELFWYIFKGEPQAVDGYIDLDDTLPGLGLEIDEAALSRFKVIG</sequence>
<evidence type="ECO:0000256" key="3">
    <source>
        <dbReference type="ARBA" id="ARBA00022842"/>
    </source>
</evidence>
<keyword evidence="8" id="KW-0812">Transmembrane</keyword>
<evidence type="ECO:0000256" key="2">
    <source>
        <dbReference type="ARBA" id="ARBA00022723"/>
    </source>
</evidence>
<dbReference type="GO" id="GO:0016052">
    <property type="term" value="P:carbohydrate catabolic process"/>
    <property type="evidence" value="ECO:0007669"/>
    <property type="project" value="TreeGrafter"/>
</dbReference>
<dbReference type="InterPro" id="IPR013342">
    <property type="entry name" value="Mandelate_racemase_C"/>
</dbReference>
<evidence type="ECO:0000256" key="1">
    <source>
        <dbReference type="ARBA" id="ARBA00001946"/>
    </source>
</evidence>
<dbReference type="Pfam" id="PF13378">
    <property type="entry name" value="MR_MLE_C"/>
    <property type="match status" value="1"/>
</dbReference>
<dbReference type="PANTHER" id="PTHR13794">
    <property type="entry name" value="ENOLASE SUPERFAMILY, MANDELATE RACEMASE"/>
    <property type="match status" value="1"/>
</dbReference>